<gene>
    <name evidence="3" type="ordered locus">Sfum_2311</name>
</gene>
<dbReference type="OrthoDB" id="9815709at2"/>
<dbReference type="eggNOG" id="COG1186">
    <property type="taxonomic scope" value="Bacteria"/>
</dbReference>
<evidence type="ECO:0000259" key="2">
    <source>
        <dbReference type="Pfam" id="PF00472"/>
    </source>
</evidence>
<dbReference type="KEGG" id="sfu:Sfum_2311"/>
<dbReference type="FunCoup" id="A0LKP1">
    <property type="interactions" value="288"/>
</dbReference>
<dbReference type="InterPro" id="IPR000352">
    <property type="entry name" value="Pep_chain_release_fac_I"/>
</dbReference>
<keyword evidence="4" id="KW-1185">Reference proteome</keyword>
<dbReference type="GO" id="GO:0043022">
    <property type="term" value="F:ribosome binding"/>
    <property type="evidence" value="ECO:0007669"/>
    <property type="project" value="TreeGrafter"/>
</dbReference>
<dbReference type="AlphaFoldDB" id="A0LKP1"/>
<dbReference type="STRING" id="335543.Sfum_2311"/>
<feature type="domain" description="Prokaryotic-type class I peptide chain release factors" evidence="2">
    <location>
        <begin position="7"/>
        <end position="133"/>
    </location>
</feature>
<feature type="region of interest" description="Disordered" evidence="1">
    <location>
        <begin position="103"/>
        <end position="144"/>
    </location>
</feature>
<evidence type="ECO:0000313" key="3">
    <source>
        <dbReference type="EMBL" id="ABK17993.1"/>
    </source>
</evidence>
<evidence type="ECO:0000256" key="1">
    <source>
        <dbReference type="SAM" id="MobiDB-lite"/>
    </source>
</evidence>
<dbReference type="RefSeq" id="WP_011699162.1">
    <property type="nucleotide sequence ID" value="NC_008554.1"/>
</dbReference>
<dbReference type="PANTHER" id="PTHR47814:SF1">
    <property type="entry name" value="PEPTIDYL-TRNA HYDROLASE ARFB"/>
    <property type="match status" value="1"/>
</dbReference>
<dbReference type="SUPFAM" id="SSF110916">
    <property type="entry name" value="Peptidyl-tRNA hydrolase domain-like"/>
    <property type="match status" value="1"/>
</dbReference>
<organism evidence="3 4">
    <name type="scientific">Syntrophobacter fumaroxidans (strain DSM 10017 / MPOB)</name>
    <dbReference type="NCBI Taxonomy" id="335543"/>
    <lineage>
        <taxon>Bacteria</taxon>
        <taxon>Pseudomonadati</taxon>
        <taxon>Thermodesulfobacteriota</taxon>
        <taxon>Syntrophobacteria</taxon>
        <taxon>Syntrophobacterales</taxon>
        <taxon>Syntrophobacteraceae</taxon>
        <taxon>Syntrophobacter</taxon>
    </lineage>
</organism>
<evidence type="ECO:0000313" key="4">
    <source>
        <dbReference type="Proteomes" id="UP000001784"/>
    </source>
</evidence>
<dbReference type="EMBL" id="CP000478">
    <property type="protein sequence ID" value="ABK17993.1"/>
    <property type="molecule type" value="Genomic_DNA"/>
</dbReference>
<dbReference type="GO" id="GO:0003747">
    <property type="term" value="F:translation release factor activity"/>
    <property type="evidence" value="ECO:0007669"/>
    <property type="project" value="InterPro"/>
</dbReference>
<dbReference type="GO" id="GO:0004045">
    <property type="term" value="F:peptidyl-tRNA hydrolase activity"/>
    <property type="evidence" value="ECO:0007669"/>
    <property type="project" value="TreeGrafter"/>
</dbReference>
<protein>
    <submittedName>
        <fullName evidence="3">Class I peptide chain release factor</fullName>
    </submittedName>
</protein>
<dbReference type="Proteomes" id="UP000001784">
    <property type="component" value="Chromosome"/>
</dbReference>
<name>A0LKP1_SYNFM</name>
<accession>A0LKP1</accession>
<sequence>MIRITNRISIPEEELSFTASLSSGPGGQNVNKLNTRVTLRFDLANSPSLSPEDKALIATRLGTRIAKDGMLRVVSQSTRSQHANRELAVERFAELLKSALKRAPVRKETRVSKAAKERRLEEKKLRSSVKRQRSKGNADNDRDM</sequence>
<dbReference type="GO" id="GO:0072344">
    <property type="term" value="P:rescue of stalled ribosome"/>
    <property type="evidence" value="ECO:0007669"/>
    <property type="project" value="TreeGrafter"/>
</dbReference>
<reference evidence="3 4" key="1">
    <citation type="submission" date="2006-10" db="EMBL/GenBank/DDBJ databases">
        <title>Complete sequence of Syntrophobacter fumaroxidans MPOB.</title>
        <authorList>
            <consortium name="US DOE Joint Genome Institute"/>
            <person name="Copeland A."/>
            <person name="Lucas S."/>
            <person name="Lapidus A."/>
            <person name="Barry K."/>
            <person name="Detter J.C."/>
            <person name="Glavina del Rio T."/>
            <person name="Hammon N."/>
            <person name="Israni S."/>
            <person name="Pitluck S."/>
            <person name="Goltsman E.G."/>
            <person name="Martinez M."/>
            <person name="Schmutz J."/>
            <person name="Larimer F."/>
            <person name="Land M."/>
            <person name="Hauser L."/>
            <person name="Kyrpides N."/>
            <person name="Kim E."/>
            <person name="Boone D.R."/>
            <person name="Brockman F."/>
            <person name="Culley D."/>
            <person name="Ferry J."/>
            <person name="Gunsalus R."/>
            <person name="McInerney M.J."/>
            <person name="Morrison M."/>
            <person name="Plugge C."/>
            <person name="Rohlin L."/>
            <person name="Scholten J."/>
            <person name="Sieber J."/>
            <person name="Stams A.J.M."/>
            <person name="Worm P."/>
            <person name="Henstra A.M."/>
            <person name="Richardson P."/>
        </authorList>
    </citation>
    <scope>NUCLEOTIDE SEQUENCE [LARGE SCALE GENOMIC DNA]</scope>
    <source>
        <strain evidence="4">DSM 10017 / MPOB</strain>
    </source>
</reference>
<dbReference type="InParanoid" id="A0LKP1"/>
<dbReference type="HOGENOM" id="CLU_089470_3_2_7"/>
<dbReference type="Pfam" id="PF00472">
    <property type="entry name" value="RF-1"/>
    <property type="match status" value="1"/>
</dbReference>
<dbReference type="PANTHER" id="PTHR47814">
    <property type="entry name" value="PEPTIDYL-TRNA HYDROLASE ARFB"/>
    <property type="match status" value="1"/>
</dbReference>
<proteinExistence type="predicted"/>
<feature type="compositionally biased region" description="Basic and acidic residues" evidence="1">
    <location>
        <begin position="105"/>
        <end position="125"/>
    </location>
</feature>
<dbReference type="Gene3D" id="3.30.160.20">
    <property type="match status" value="1"/>
</dbReference>
<dbReference type="NCBIfam" id="NF006718">
    <property type="entry name" value="PRK09256.1"/>
    <property type="match status" value="1"/>
</dbReference>